<dbReference type="EMBL" id="JARPUR010000001">
    <property type="protein sequence ID" value="KAK4885399.1"/>
    <property type="molecule type" value="Genomic_DNA"/>
</dbReference>
<dbReference type="Gene3D" id="1.10.238.20">
    <property type="entry name" value="Pheromone/general odorant binding protein domain"/>
    <property type="match status" value="1"/>
</dbReference>
<evidence type="ECO:0000313" key="3">
    <source>
        <dbReference type="Proteomes" id="UP001353858"/>
    </source>
</evidence>
<dbReference type="Proteomes" id="UP001353858">
    <property type="component" value="Unassembled WGS sequence"/>
</dbReference>
<sequence length="152" mass="17690">MNSFIIYTILLILQIVIAKEKEDFCEEELKCIEKLHLNKDHLKQIITDESTKFLPENDVDFNSFQFCHWIARELQDVNGNFNYDKIVECIQDFPRREFGGKNDDLTLISLKIALAATESCKNITKTDNHGQTAVKMQNCIDKHIIELVKKEV</sequence>
<gene>
    <name evidence="2" type="ORF">RN001_001670</name>
</gene>
<evidence type="ECO:0000313" key="2">
    <source>
        <dbReference type="EMBL" id="KAK4885399.1"/>
    </source>
</evidence>
<comment type="caution">
    <text evidence="2">The sequence shown here is derived from an EMBL/GenBank/DDBJ whole genome shotgun (WGS) entry which is preliminary data.</text>
</comment>
<accession>A0AAN7PG73</accession>
<dbReference type="InterPro" id="IPR036728">
    <property type="entry name" value="PBP_GOBP_sf"/>
</dbReference>
<evidence type="ECO:0000256" key="1">
    <source>
        <dbReference type="SAM" id="SignalP"/>
    </source>
</evidence>
<organism evidence="2 3">
    <name type="scientific">Aquatica leii</name>
    <dbReference type="NCBI Taxonomy" id="1421715"/>
    <lineage>
        <taxon>Eukaryota</taxon>
        <taxon>Metazoa</taxon>
        <taxon>Ecdysozoa</taxon>
        <taxon>Arthropoda</taxon>
        <taxon>Hexapoda</taxon>
        <taxon>Insecta</taxon>
        <taxon>Pterygota</taxon>
        <taxon>Neoptera</taxon>
        <taxon>Endopterygota</taxon>
        <taxon>Coleoptera</taxon>
        <taxon>Polyphaga</taxon>
        <taxon>Elateriformia</taxon>
        <taxon>Elateroidea</taxon>
        <taxon>Lampyridae</taxon>
        <taxon>Luciolinae</taxon>
        <taxon>Aquatica</taxon>
    </lineage>
</organism>
<protein>
    <submittedName>
        <fullName evidence="2">Uncharacterized protein</fullName>
    </submittedName>
</protein>
<proteinExistence type="predicted"/>
<feature type="signal peptide" evidence="1">
    <location>
        <begin position="1"/>
        <end position="18"/>
    </location>
</feature>
<dbReference type="SUPFAM" id="SSF47565">
    <property type="entry name" value="Insect pheromone/odorant-binding proteins"/>
    <property type="match status" value="1"/>
</dbReference>
<keyword evidence="3" id="KW-1185">Reference proteome</keyword>
<feature type="chain" id="PRO_5042821026" evidence="1">
    <location>
        <begin position="19"/>
        <end position="152"/>
    </location>
</feature>
<name>A0AAN7PG73_9COLE</name>
<dbReference type="InterPro" id="IPR006170">
    <property type="entry name" value="PBP/GOBP"/>
</dbReference>
<dbReference type="GO" id="GO:0005549">
    <property type="term" value="F:odorant binding"/>
    <property type="evidence" value="ECO:0007669"/>
    <property type="project" value="InterPro"/>
</dbReference>
<reference evidence="3" key="1">
    <citation type="submission" date="2023-01" db="EMBL/GenBank/DDBJ databases">
        <title>Key to firefly adult light organ development and bioluminescence: homeobox transcription factors regulate luciferase expression and transportation to peroxisome.</title>
        <authorList>
            <person name="Fu X."/>
        </authorList>
    </citation>
    <scope>NUCLEOTIDE SEQUENCE [LARGE SCALE GENOMIC DNA]</scope>
</reference>
<keyword evidence="1" id="KW-0732">Signal</keyword>
<dbReference type="AlphaFoldDB" id="A0AAN7PG73"/>
<dbReference type="Pfam" id="PF01395">
    <property type="entry name" value="PBP_GOBP"/>
    <property type="match status" value="1"/>
</dbReference>